<sequence length="491" mass="54319">MVALGNINEWEPPHGPVTMWMAAPAALEAARAARRSDLAPSYQQNQHLWASYHGKNLNRQLPRLMIVAWNIPGTCDIEAMTATINAHVRRQDTYHYWFEFDNRIFVRREIENPQDIDFVPVALGEMTPGQVRTHVLTTTPETLEWGCFTYGIVQHADYFTFYASIDHLHIDGLSAALIFLDVHLMYQELAQSGHLAAALPDVRSYRAYVARQREKAATLDLSSPEIKDWIAFARDTDGDWPSFPLPLGDIWASTKGDLLTVELMDAAETEAFDAACVAAGARFIGGVLACAGFAEHEFTGKDTYHGFTAKDTRAAGVDTMTVGWFASLIPITVPTTGETFAQAARAAQKSFDDAQRLAEVPVERVLELATPDELGIKLPTQLPMMLSFLDFRKIPLNGLWAETKFGTYGDSLSHGGINMWINRQAENTTVTMSFPDNAIARESVLRYIATLTQAFVRVAKPTADQPVVVAPQVNSEEPYPLAPDADDTEAA</sequence>
<evidence type="ECO:0000313" key="3">
    <source>
        <dbReference type="EMBL" id="OBB87691.1"/>
    </source>
</evidence>
<dbReference type="GO" id="GO:0016746">
    <property type="term" value="F:acyltransferase activity"/>
    <property type="evidence" value="ECO:0007669"/>
    <property type="project" value="UniProtKB-KW"/>
</dbReference>
<feature type="region of interest" description="Disordered" evidence="1">
    <location>
        <begin position="470"/>
        <end position="491"/>
    </location>
</feature>
<dbReference type="SUPFAM" id="SSF52777">
    <property type="entry name" value="CoA-dependent acyltransferases"/>
    <property type="match status" value="2"/>
</dbReference>
<accession>A0A1A0VWX3</accession>
<evidence type="ECO:0000259" key="2">
    <source>
        <dbReference type="Pfam" id="PF00668"/>
    </source>
</evidence>
<dbReference type="InterPro" id="IPR023213">
    <property type="entry name" value="CAT-like_dom_sf"/>
</dbReference>
<dbReference type="InterPro" id="IPR001242">
    <property type="entry name" value="Condensation_dom"/>
</dbReference>
<dbReference type="Gene3D" id="3.30.559.30">
    <property type="entry name" value="Nonribosomal peptide synthetase, condensation domain"/>
    <property type="match status" value="1"/>
</dbReference>
<protein>
    <submittedName>
        <fullName evidence="3">Acyltransferase</fullName>
    </submittedName>
</protein>
<dbReference type="RefSeq" id="WP_064877728.1">
    <property type="nucleotide sequence ID" value="NZ_LZSX01000014.1"/>
</dbReference>
<keyword evidence="3" id="KW-0808">Transferase</keyword>
<keyword evidence="3" id="KW-0012">Acyltransferase</keyword>
<dbReference type="Proteomes" id="UP000091914">
    <property type="component" value="Unassembled WGS sequence"/>
</dbReference>
<evidence type="ECO:0000256" key="1">
    <source>
        <dbReference type="SAM" id="MobiDB-lite"/>
    </source>
</evidence>
<organism evidence="3 4">
    <name type="scientific">Mycobacterium colombiense</name>
    <dbReference type="NCBI Taxonomy" id="339268"/>
    <lineage>
        <taxon>Bacteria</taxon>
        <taxon>Bacillati</taxon>
        <taxon>Actinomycetota</taxon>
        <taxon>Actinomycetes</taxon>
        <taxon>Mycobacteriales</taxon>
        <taxon>Mycobacteriaceae</taxon>
        <taxon>Mycobacterium</taxon>
        <taxon>Mycobacterium avium complex (MAC)</taxon>
    </lineage>
</organism>
<name>A0A1A0VWX3_9MYCO</name>
<evidence type="ECO:0000313" key="4">
    <source>
        <dbReference type="Proteomes" id="UP000091914"/>
    </source>
</evidence>
<proteinExistence type="predicted"/>
<comment type="caution">
    <text evidence="3">The sequence shown here is derived from an EMBL/GenBank/DDBJ whole genome shotgun (WGS) entry which is preliminary data.</text>
</comment>
<reference evidence="3 4" key="1">
    <citation type="submission" date="2016-06" db="EMBL/GenBank/DDBJ databases">
        <authorList>
            <person name="Kjaerup R.B."/>
            <person name="Dalgaard T.S."/>
            <person name="Juul-Madsen H.R."/>
        </authorList>
    </citation>
    <scope>NUCLEOTIDE SEQUENCE [LARGE SCALE GENOMIC DNA]</scope>
    <source>
        <strain evidence="3 4">852002-51834_SCH5396731</strain>
    </source>
</reference>
<dbReference type="EMBL" id="LZSX01000014">
    <property type="protein sequence ID" value="OBB87691.1"/>
    <property type="molecule type" value="Genomic_DNA"/>
</dbReference>
<feature type="domain" description="Condensation" evidence="2">
    <location>
        <begin position="72"/>
        <end position="367"/>
    </location>
</feature>
<dbReference type="Gene3D" id="3.30.559.10">
    <property type="entry name" value="Chloramphenicol acetyltransferase-like domain"/>
    <property type="match status" value="1"/>
</dbReference>
<gene>
    <name evidence="3" type="ORF">A5760_25720</name>
</gene>
<dbReference type="OrthoDB" id="9123229at2"/>
<dbReference type="AlphaFoldDB" id="A0A1A0VWX3"/>
<dbReference type="Pfam" id="PF00668">
    <property type="entry name" value="Condensation"/>
    <property type="match status" value="1"/>
</dbReference>
<dbReference type="GO" id="GO:0008610">
    <property type="term" value="P:lipid biosynthetic process"/>
    <property type="evidence" value="ECO:0007669"/>
    <property type="project" value="UniProtKB-ARBA"/>
</dbReference>